<keyword evidence="2" id="KW-1185">Reference proteome</keyword>
<proteinExistence type="predicted"/>
<comment type="caution">
    <text evidence="1">The sequence shown here is derived from an EMBL/GenBank/DDBJ whole genome shotgun (WGS) entry which is preliminary data.</text>
</comment>
<evidence type="ECO:0000313" key="1">
    <source>
        <dbReference type="EMBL" id="CAG8761689.1"/>
    </source>
</evidence>
<accession>A0ACA9QPP9</accession>
<dbReference type="Proteomes" id="UP000789702">
    <property type="component" value="Unassembled WGS sequence"/>
</dbReference>
<organism evidence="1 2">
    <name type="scientific">Dentiscutata heterogama</name>
    <dbReference type="NCBI Taxonomy" id="1316150"/>
    <lineage>
        <taxon>Eukaryota</taxon>
        <taxon>Fungi</taxon>
        <taxon>Fungi incertae sedis</taxon>
        <taxon>Mucoromycota</taxon>
        <taxon>Glomeromycotina</taxon>
        <taxon>Glomeromycetes</taxon>
        <taxon>Diversisporales</taxon>
        <taxon>Gigasporaceae</taxon>
        <taxon>Dentiscutata</taxon>
    </lineage>
</organism>
<sequence length="55" mass="6113">VTKRRIIPANAGTIVAILITWLFTVCSINLADNYVYTLELLGPCSKNNKLAYKTN</sequence>
<feature type="non-terminal residue" evidence="1">
    <location>
        <position position="55"/>
    </location>
</feature>
<reference evidence="1" key="1">
    <citation type="submission" date="2021-06" db="EMBL/GenBank/DDBJ databases">
        <authorList>
            <person name="Kallberg Y."/>
            <person name="Tangrot J."/>
            <person name="Rosling A."/>
        </authorList>
    </citation>
    <scope>NUCLEOTIDE SEQUENCE</scope>
    <source>
        <strain evidence="1">IL203A</strain>
    </source>
</reference>
<feature type="non-terminal residue" evidence="1">
    <location>
        <position position="1"/>
    </location>
</feature>
<gene>
    <name evidence="1" type="ORF">DHETER_LOCUS15302</name>
</gene>
<dbReference type="EMBL" id="CAJVPU010051644">
    <property type="protein sequence ID" value="CAG8761689.1"/>
    <property type="molecule type" value="Genomic_DNA"/>
</dbReference>
<name>A0ACA9QPP9_9GLOM</name>
<evidence type="ECO:0000313" key="2">
    <source>
        <dbReference type="Proteomes" id="UP000789702"/>
    </source>
</evidence>
<protein>
    <submittedName>
        <fullName evidence="1">1959_t:CDS:1</fullName>
    </submittedName>
</protein>